<evidence type="ECO:0000256" key="1">
    <source>
        <dbReference type="ARBA" id="ARBA00008614"/>
    </source>
</evidence>
<reference evidence="7" key="1">
    <citation type="journal article" date="2018" name="DNA Res.">
        <title>Multiple hybrid de novo genome assembly of finger millet, an orphan allotetraploid crop.</title>
        <authorList>
            <person name="Hatakeyama M."/>
            <person name="Aluri S."/>
            <person name="Balachadran M.T."/>
            <person name="Sivarajan S.R."/>
            <person name="Patrignani A."/>
            <person name="Gruter S."/>
            <person name="Poveda L."/>
            <person name="Shimizu-Inatsugi R."/>
            <person name="Baeten J."/>
            <person name="Francoijs K.J."/>
            <person name="Nataraja K.N."/>
            <person name="Reddy Y.A.N."/>
            <person name="Phadnis S."/>
            <person name="Ravikumar R.L."/>
            <person name="Schlapbach R."/>
            <person name="Sreeman S.M."/>
            <person name="Shimizu K.K."/>
        </authorList>
    </citation>
    <scope>NUCLEOTIDE SEQUENCE</scope>
</reference>
<dbReference type="Proteomes" id="UP001054889">
    <property type="component" value="Unassembled WGS sequence"/>
</dbReference>
<evidence type="ECO:0000256" key="3">
    <source>
        <dbReference type="ARBA" id="ARBA00022843"/>
    </source>
</evidence>
<evidence type="ECO:0000259" key="6">
    <source>
        <dbReference type="PROSITE" id="PS51320"/>
    </source>
</evidence>
<dbReference type="InterPro" id="IPR040390">
    <property type="entry name" value="TIFY/JAZ"/>
</dbReference>
<proteinExistence type="inferred from homology"/>
<protein>
    <recommendedName>
        <fullName evidence="4">Protein TIFY</fullName>
    </recommendedName>
    <alternativeName>
        <fullName evidence="4">Jasmonate ZIM domain-containing protein</fullName>
    </alternativeName>
</protein>
<keyword evidence="3" id="KW-0832">Ubl conjugation</keyword>
<comment type="function">
    <text evidence="4">Repressor of jasmonate responses.</text>
</comment>
<dbReference type="AlphaFoldDB" id="A0AAV5BEX5"/>
<dbReference type="GO" id="GO:0031347">
    <property type="term" value="P:regulation of defense response"/>
    <property type="evidence" value="ECO:0007669"/>
    <property type="project" value="UniProtKB-UniRule"/>
</dbReference>
<evidence type="ECO:0000313" key="7">
    <source>
        <dbReference type="EMBL" id="GJM84487.1"/>
    </source>
</evidence>
<gene>
    <name evidence="7" type="primary">ga00163</name>
    <name evidence="7" type="ORF">PR202_ga00163</name>
</gene>
<comment type="subcellular location">
    <subcellularLocation>
        <location evidence="4">Nucleus</location>
    </subcellularLocation>
</comment>
<dbReference type="Pfam" id="PF06200">
    <property type="entry name" value="tify"/>
    <property type="match status" value="1"/>
</dbReference>
<dbReference type="PANTHER" id="PTHR33077">
    <property type="entry name" value="PROTEIN TIFY 4A-RELATED-RELATED"/>
    <property type="match status" value="1"/>
</dbReference>
<dbReference type="Pfam" id="PF09425">
    <property type="entry name" value="Jas_motif"/>
    <property type="match status" value="1"/>
</dbReference>
<dbReference type="GO" id="GO:0009611">
    <property type="term" value="P:response to wounding"/>
    <property type="evidence" value="ECO:0007669"/>
    <property type="project" value="UniProtKB-UniRule"/>
</dbReference>
<accession>A0AAV5BEX5</accession>
<dbReference type="GO" id="GO:0005634">
    <property type="term" value="C:nucleus"/>
    <property type="evidence" value="ECO:0007669"/>
    <property type="project" value="UniProtKB-SubCell"/>
</dbReference>
<feature type="region of interest" description="Disordered" evidence="5">
    <location>
        <begin position="52"/>
        <end position="78"/>
    </location>
</feature>
<evidence type="ECO:0000313" key="8">
    <source>
        <dbReference type="Proteomes" id="UP001054889"/>
    </source>
</evidence>
<comment type="domain">
    <text evidence="4">The jas domain is required for interaction with COI1.</text>
</comment>
<keyword evidence="2 4" id="KW-1184">Jasmonic acid signaling pathway</keyword>
<evidence type="ECO:0000256" key="4">
    <source>
        <dbReference type="RuleBase" id="RU369065"/>
    </source>
</evidence>
<keyword evidence="4" id="KW-0539">Nucleus</keyword>
<dbReference type="PROSITE" id="PS51320">
    <property type="entry name" value="TIFY"/>
    <property type="match status" value="1"/>
</dbReference>
<dbReference type="EMBL" id="BQKI01000001">
    <property type="protein sequence ID" value="GJM84487.1"/>
    <property type="molecule type" value="Genomic_DNA"/>
</dbReference>
<feature type="domain" description="Tify" evidence="6">
    <location>
        <begin position="77"/>
        <end position="112"/>
    </location>
</feature>
<name>A0AAV5BEX5_ELECO</name>
<dbReference type="InterPro" id="IPR010399">
    <property type="entry name" value="Tify_dom"/>
</dbReference>
<keyword evidence="8" id="KW-1185">Reference proteome</keyword>
<sequence>MAASDCSGHRRFTVACAVLSQCVKANATSAASLARPTVALASASTMLLMPGADVGADDASEEPEPSPARQREAEAAHRAQQNQMTIMYGGRVLVFYDVPADRAAELMIRVAAAWKETVPFDCGLANEMQVASKASLRRFMEKRKDRLAAPDSVLGVIAVTAGVQAAEGRTS</sequence>
<comment type="caution">
    <text evidence="7">The sequence shown here is derived from an EMBL/GenBank/DDBJ whole genome shotgun (WGS) entry which is preliminary data.</text>
</comment>
<dbReference type="InterPro" id="IPR018467">
    <property type="entry name" value="CCT_CS"/>
</dbReference>
<comment type="similarity">
    <text evidence="1 4">Belongs to the TIFY/JAZ family.</text>
</comment>
<dbReference type="PANTHER" id="PTHR33077:SF64">
    <property type="entry name" value="PROTEIN TIFY"/>
    <property type="match status" value="1"/>
</dbReference>
<evidence type="ECO:0000256" key="2">
    <source>
        <dbReference type="ARBA" id="ARBA00022819"/>
    </source>
</evidence>
<organism evidence="7 8">
    <name type="scientific">Eleusine coracana subsp. coracana</name>
    <dbReference type="NCBI Taxonomy" id="191504"/>
    <lineage>
        <taxon>Eukaryota</taxon>
        <taxon>Viridiplantae</taxon>
        <taxon>Streptophyta</taxon>
        <taxon>Embryophyta</taxon>
        <taxon>Tracheophyta</taxon>
        <taxon>Spermatophyta</taxon>
        <taxon>Magnoliopsida</taxon>
        <taxon>Liliopsida</taxon>
        <taxon>Poales</taxon>
        <taxon>Poaceae</taxon>
        <taxon>PACMAD clade</taxon>
        <taxon>Chloridoideae</taxon>
        <taxon>Cynodonteae</taxon>
        <taxon>Eleusininae</taxon>
        <taxon>Eleusine</taxon>
    </lineage>
</organism>
<evidence type="ECO:0000256" key="5">
    <source>
        <dbReference type="SAM" id="MobiDB-lite"/>
    </source>
</evidence>
<feature type="compositionally biased region" description="Acidic residues" evidence="5">
    <location>
        <begin position="55"/>
        <end position="64"/>
    </location>
</feature>
<reference evidence="7" key="2">
    <citation type="submission" date="2021-12" db="EMBL/GenBank/DDBJ databases">
        <title>Resequencing data analysis of finger millet.</title>
        <authorList>
            <person name="Hatakeyama M."/>
            <person name="Aluri S."/>
            <person name="Balachadran M.T."/>
            <person name="Sivarajan S.R."/>
            <person name="Poveda L."/>
            <person name="Shimizu-Inatsugi R."/>
            <person name="Schlapbach R."/>
            <person name="Sreeman S.M."/>
            <person name="Shimizu K.K."/>
        </authorList>
    </citation>
    <scope>NUCLEOTIDE SEQUENCE</scope>
</reference>
<dbReference type="SMART" id="SM00979">
    <property type="entry name" value="TIFY"/>
    <property type="match status" value="1"/>
</dbReference>
<dbReference type="GO" id="GO:2000022">
    <property type="term" value="P:regulation of jasmonic acid mediated signaling pathway"/>
    <property type="evidence" value="ECO:0007669"/>
    <property type="project" value="UniProtKB-UniRule"/>
</dbReference>